<reference evidence="1" key="3">
    <citation type="submission" date="2025-09" db="UniProtKB">
        <authorList>
            <consortium name="Ensembl"/>
        </authorList>
    </citation>
    <scope>IDENTIFICATION</scope>
    <source>
        <strain evidence="1">Thoroughbred</strain>
    </source>
</reference>
<dbReference type="InterPro" id="IPR053179">
    <property type="entry name" value="LINE-1_ORF2_RT/EN"/>
</dbReference>
<evidence type="ECO:0000313" key="1">
    <source>
        <dbReference type="Ensembl" id="ENSECAP00000078323.1"/>
    </source>
</evidence>
<accession>A0A9L0STP9</accession>
<reference evidence="1 2" key="1">
    <citation type="journal article" date="2009" name="Science">
        <title>Genome sequence, comparative analysis, and population genetics of the domestic horse.</title>
        <authorList>
            <consortium name="Broad Institute Genome Sequencing Platform"/>
            <consortium name="Broad Institute Whole Genome Assembly Team"/>
            <person name="Wade C.M."/>
            <person name="Giulotto E."/>
            <person name="Sigurdsson S."/>
            <person name="Zoli M."/>
            <person name="Gnerre S."/>
            <person name="Imsland F."/>
            <person name="Lear T.L."/>
            <person name="Adelson D.L."/>
            <person name="Bailey E."/>
            <person name="Bellone R.R."/>
            <person name="Bloecker H."/>
            <person name="Distl O."/>
            <person name="Edgar R.C."/>
            <person name="Garber M."/>
            <person name="Leeb T."/>
            <person name="Mauceli E."/>
            <person name="MacLeod J.N."/>
            <person name="Penedo M.C.T."/>
            <person name="Raison J.M."/>
            <person name="Sharpe T."/>
            <person name="Vogel J."/>
            <person name="Andersson L."/>
            <person name="Antczak D.F."/>
            <person name="Biagi T."/>
            <person name="Binns M.M."/>
            <person name="Chowdhary B.P."/>
            <person name="Coleman S.J."/>
            <person name="Della Valle G."/>
            <person name="Fryc S."/>
            <person name="Guerin G."/>
            <person name="Hasegawa T."/>
            <person name="Hill E.W."/>
            <person name="Jurka J."/>
            <person name="Kiialainen A."/>
            <person name="Lindgren G."/>
            <person name="Liu J."/>
            <person name="Magnani E."/>
            <person name="Mickelson J.R."/>
            <person name="Murray J."/>
            <person name="Nergadze S.G."/>
            <person name="Onofrio R."/>
            <person name="Pedroni S."/>
            <person name="Piras M.F."/>
            <person name="Raudsepp T."/>
            <person name="Rocchi M."/>
            <person name="Roeed K.H."/>
            <person name="Ryder O.A."/>
            <person name="Searle S."/>
            <person name="Skow L."/>
            <person name="Swinburne J.E."/>
            <person name="Syvaenen A.C."/>
            <person name="Tozaki T."/>
            <person name="Valberg S.J."/>
            <person name="Vaudin M."/>
            <person name="White J.R."/>
            <person name="Zody M.C."/>
            <person name="Lander E.S."/>
            <person name="Lindblad-Toh K."/>
        </authorList>
    </citation>
    <scope>NUCLEOTIDE SEQUENCE [LARGE SCALE GENOMIC DNA]</scope>
    <source>
        <strain evidence="1 2">Thoroughbred</strain>
    </source>
</reference>
<dbReference type="AlphaFoldDB" id="A0A9L0STP9"/>
<dbReference type="GeneTree" id="ENSGT01150000286916"/>
<sequence length="107" mass="12356">MAVDRNYYSGEETAKMSKLPKANYRFNPIPIRIPMTFFTELQQRILKFIWNNKRPQIAKAILRKENKAGGITLPDFKICYQAIVIKTAWYGTKTGTQVNGTELKAQK</sequence>
<name>A0A9L0STP9_HORSE</name>
<dbReference type="Proteomes" id="UP000002281">
    <property type="component" value="Chromosome 17"/>
</dbReference>
<keyword evidence="2" id="KW-1185">Reference proteome</keyword>
<dbReference type="Ensembl" id="ENSECAT00000111344.1">
    <property type="protein sequence ID" value="ENSECAP00000078323.1"/>
    <property type="gene ID" value="ENSECAG00000052975.1"/>
</dbReference>
<evidence type="ECO:0000313" key="2">
    <source>
        <dbReference type="Proteomes" id="UP000002281"/>
    </source>
</evidence>
<protein>
    <submittedName>
        <fullName evidence="1">Uncharacterized protein</fullName>
    </submittedName>
</protein>
<organism evidence="1 2">
    <name type="scientific">Equus caballus</name>
    <name type="common">Horse</name>
    <dbReference type="NCBI Taxonomy" id="9796"/>
    <lineage>
        <taxon>Eukaryota</taxon>
        <taxon>Metazoa</taxon>
        <taxon>Chordata</taxon>
        <taxon>Craniata</taxon>
        <taxon>Vertebrata</taxon>
        <taxon>Euteleostomi</taxon>
        <taxon>Mammalia</taxon>
        <taxon>Eutheria</taxon>
        <taxon>Laurasiatheria</taxon>
        <taxon>Perissodactyla</taxon>
        <taxon>Equidae</taxon>
        <taxon>Equus</taxon>
    </lineage>
</organism>
<reference evidence="1" key="2">
    <citation type="submission" date="2025-08" db="UniProtKB">
        <authorList>
            <consortium name="Ensembl"/>
        </authorList>
    </citation>
    <scope>IDENTIFICATION</scope>
    <source>
        <strain evidence="1">Thoroughbred</strain>
    </source>
</reference>
<dbReference type="PANTHER" id="PTHR25952">
    <property type="entry name" value="ENDO/EXONUCLEASE/PHOSPHATASE DOMAIN-CONTAINING PROTEIN"/>
    <property type="match status" value="1"/>
</dbReference>
<proteinExistence type="predicted"/>
<dbReference type="PANTHER" id="PTHR25952:SF255">
    <property type="entry name" value="LINE-1 RETROTRANSPOSABLE ELEMENT ORF2 PROTEIN"/>
    <property type="match status" value="1"/>
</dbReference>